<dbReference type="OrthoDB" id="46868at2759"/>
<reference evidence="13 14" key="1">
    <citation type="journal article" date="2019" name="Nat. Ecol. Evol.">
        <title>Megaphylogeny resolves global patterns of mushroom evolution.</title>
        <authorList>
            <person name="Varga T."/>
            <person name="Krizsan K."/>
            <person name="Foldi C."/>
            <person name="Dima B."/>
            <person name="Sanchez-Garcia M."/>
            <person name="Sanchez-Ramirez S."/>
            <person name="Szollosi G.J."/>
            <person name="Szarkandi J.G."/>
            <person name="Papp V."/>
            <person name="Albert L."/>
            <person name="Andreopoulos W."/>
            <person name="Angelini C."/>
            <person name="Antonin V."/>
            <person name="Barry K.W."/>
            <person name="Bougher N.L."/>
            <person name="Buchanan P."/>
            <person name="Buyck B."/>
            <person name="Bense V."/>
            <person name="Catcheside P."/>
            <person name="Chovatia M."/>
            <person name="Cooper J."/>
            <person name="Damon W."/>
            <person name="Desjardin D."/>
            <person name="Finy P."/>
            <person name="Geml J."/>
            <person name="Haridas S."/>
            <person name="Hughes K."/>
            <person name="Justo A."/>
            <person name="Karasinski D."/>
            <person name="Kautmanova I."/>
            <person name="Kiss B."/>
            <person name="Kocsube S."/>
            <person name="Kotiranta H."/>
            <person name="LaButti K.M."/>
            <person name="Lechner B.E."/>
            <person name="Liimatainen K."/>
            <person name="Lipzen A."/>
            <person name="Lukacs Z."/>
            <person name="Mihaltcheva S."/>
            <person name="Morgado L.N."/>
            <person name="Niskanen T."/>
            <person name="Noordeloos M.E."/>
            <person name="Ohm R.A."/>
            <person name="Ortiz-Santana B."/>
            <person name="Ovrebo C."/>
            <person name="Racz N."/>
            <person name="Riley R."/>
            <person name="Savchenko A."/>
            <person name="Shiryaev A."/>
            <person name="Soop K."/>
            <person name="Spirin V."/>
            <person name="Szebenyi C."/>
            <person name="Tomsovsky M."/>
            <person name="Tulloss R.E."/>
            <person name="Uehling J."/>
            <person name="Grigoriev I.V."/>
            <person name="Vagvolgyi C."/>
            <person name="Papp T."/>
            <person name="Martin F.M."/>
            <person name="Miettinen O."/>
            <person name="Hibbett D.S."/>
            <person name="Nagy L.G."/>
        </authorList>
    </citation>
    <scope>NUCLEOTIDE SEQUENCE [LARGE SCALE GENOMIC DNA]</scope>
    <source>
        <strain evidence="13 14">CBS 309.79</strain>
    </source>
</reference>
<dbReference type="STRING" id="1884261.A0A5C3QS36"/>
<keyword evidence="6 11" id="KW-1133">Transmembrane helix</keyword>
<comment type="similarity">
    <text evidence="9">Belongs to the SEC20 family.</text>
</comment>
<keyword evidence="3 11" id="KW-0812">Transmembrane</keyword>
<evidence type="ECO:0000256" key="10">
    <source>
        <dbReference type="SAM" id="MobiDB-lite"/>
    </source>
</evidence>
<dbReference type="PANTHER" id="PTHR12825:SF0">
    <property type="entry name" value="VESICLE TRANSPORT PROTEIN SEC20"/>
    <property type="match status" value="1"/>
</dbReference>
<dbReference type="GO" id="GO:0005484">
    <property type="term" value="F:SNAP receptor activity"/>
    <property type="evidence" value="ECO:0007669"/>
    <property type="project" value="InterPro"/>
</dbReference>
<feature type="compositionally biased region" description="Basic and acidic residues" evidence="10">
    <location>
        <begin position="349"/>
        <end position="359"/>
    </location>
</feature>
<dbReference type="InterPro" id="IPR005606">
    <property type="entry name" value="Sec20"/>
</dbReference>
<dbReference type="Proteomes" id="UP000305067">
    <property type="component" value="Unassembled WGS sequence"/>
</dbReference>
<accession>A0A5C3QS36</accession>
<evidence type="ECO:0000256" key="5">
    <source>
        <dbReference type="ARBA" id="ARBA00022892"/>
    </source>
</evidence>
<keyword evidence="8 11" id="KW-0472">Membrane</keyword>
<comment type="subcellular location">
    <subcellularLocation>
        <location evidence="1">Endoplasmic reticulum membrane</location>
        <topology evidence="1">Single-pass type IV membrane protein</topology>
    </subcellularLocation>
</comment>
<sequence>MPPVPATFTDDAVHLLSSIERRYNDALEHQIPRLQDCKGPLALQQDLAAELREDIELISSQVHSLSSLIPDQRGPHARKQLQQAVESRSEQLIKLKKESRAAVLASKRTIDSLSASNRAALLKSNTPEPRQGASEKTNEDLLMKTSNDVTEALRRTIGLMQGELEKSVLSNQMLEASTASLNSTSSAHDVLTNVMGTSKQIITALEKSDWLDRLILASAMCFFFIVVLFILKQRIFDRGMRLAFWWTRFIPDFSGDEKMLVPEKAVEVLSSLAGTATSVAVSIASTVMTGAASGSVTPGESSTDDASSESEVIATSISAVLESTLTSASDPTLESSTSASDPLDIVDGTTDHRRADDEL</sequence>
<evidence type="ECO:0000256" key="8">
    <source>
        <dbReference type="ARBA" id="ARBA00023136"/>
    </source>
</evidence>
<feature type="compositionally biased region" description="Polar residues" evidence="10">
    <location>
        <begin position="326"/>
        <end position="340"/>
    </location>
</feature>
<evidence type="ECO:0000256" key="1">
    <source>
        <dbReference type="ARBA" id="ARBA00004163"/>
    </source>
</evidence>
<keyword evidence="2" id="KW-0813">Transport</keyword>
<evidence type="ECO:0000256" key="2">
    <source>
        <dbReference type="ARBA" id="ARBA00022448"/>
    </source>
</evidence>
<feature type="region of interest" description="Disordered" evidence="10">
    <location>
        <begin position="291"/>
        <end position="310"/>
    </location>
</feature>
<proteinExistence type="inferred from homology"/>
<gene>
    <name evidence="13" type="ORF">BDV98DRAFT_602118</name>
</gene>
<keyword evidence="14" id="KW-1185">Reference proteome</keyword>
<evidence type="ECO:0000313" key="14">
    <source>
        <dbReference type="Proteomes" id="UP000305067"/>
    </source>
</evidence>
<evidence type="ECO:0000259" key="12">
    <source>
        <dbReference type="Pfam" id="PF03908"/>
    </source>
</evidence>
<keyword evidence="7" id="KW-0175">Coiled coil</keyword>
<evidence type="ECO:0000256" key="3">
    <source>
        <dbReference type="ARBA" id="ARBA00022692"/>
    </source>
</evidence>
<evidence type="ECO:0000256" key="9">
    <source>
        <dbReference type="ARBA" id="ARBA00037934"/>
    </source>
</evidence>
<feature type="region of interest" description="Disordered" evidence="10">
    <location>
        <begin position="326"/>
        <end position="359"/>
    </location>
</feature>
<evidence type="ECO:0000256" key="6">
    <source>
        <dbReference type="ARBA" id="ARBA00022989"/>
    </source>
</evidence>
<evidence type="ECO:0000313" key="13">
    <source>
        <dbReference type="EMBL" id="TFL04692.1"/>
    </source>
</evidence>
<organism evidence="13 14">
    <name type="scientific">Pterulicium gracile</name>
    <dbReference type="NCBI Taxonomy" id="1884261"/>
    <lineage>
        <taxon>Eukaryota</taxon>
        <taxon>Fungi</taxon>
        <taxon>Dikarya</taxon>
        <taxon>Basidiomycota</taxon>
        <taxon>Agaricomycotina</taxon>
        <taxon>Agaricomycetes</taxon>
        <taxon>Agaricomycetidae</taxon>
        <taxon>Agaricales</taxon>
        <taxon>Pleurotineae</taxon>
        <taxon>Pterulaceae</taxon>
        <taxon>Pterulicium</taxon>
    </lineage>
</organism>
<dbReference type="GO" id="GO:0005789">
    <property type="term" value="C:endoplasmic reticulum membrane"/>
    <property type="evidence" value="ECO:0007669"/>
    <property type="project" value="UniProtKB-SubCell"/>
</dbReference>
<feature type="transmembrane region" description="Helical" evidence="11">
    <location>
        <begin position="210"/>
        <end position="231"/>
    </location>
</feature>
<dbReference type="GO" id="GO:0031201">
    <property type="term" value="C:SNARE complex"/>
    <property type="evidence" value="ECO:0007669"/>
    <property type="project" value="TreeGrafter"/>
</dbReference>
<dbReference type="GO" id="GO:0006890">
    <property type="term" value="P:retrograde vesicle-mediated transport, Golgi to endoplasmic reticulum"/>
    <property type="evidence" value="ECO:0007669"/>
    <property type="project" value="InterPro"/>
</dbReference>
<protein>
    <submittedName>
        <fullName evidence="13">Sec20-domain-containing protein</fullName>
    </submittedName>
</protein>
<dbReference type="EMBL" id="ML178818">
    <property type="protein sequence ID" value="TFL04692.1"/>
    <property type="molecule type" value="Genomic_DNA"/>
</dbReference>
<dbReference type="AlphaFoldDB" id="A0A5C3QS36"/>
<evidence type="ECO:0000256" key="11">
    <source>
        <dbReference type="SAM" id="Phobius"/>
    </source>
</evidence>
<keyword evidence="5" id="KW-0931">ER-Golgi transport</keyword>
<evidence type="ECO:0000256" key="7">
    <source>
        <dbReference type="ARBA" id="ARBA00023054"/>
    </source>
</evidence>
<evidence type="ECO:0000256" key="4">
    <source>
        <dbReference type="ARBA" id="ARBA00022824"/>
    </source>
</evidence>
<keyword evidence="4" id="KW-0256">Endoplasmic reticulum</keyword>
<name>A0A5C3QS36_9AGAR</name>
<dbReference type="Pfam" id="PF03908">
    <property type="entry name" value="Sec20"/>
    <property type="match status" value="1"/>
</dbReference>
<dbReference type="InterPro" id="IPR056173">
    <property type="entry name" value="Sec20_C"/>
</dbReference>
<dbReference type="PANTHER" id="PTHR12825">
    <property type="entry name" value="BNIP1-RELATED"/>
    <property type="match status" value="1"/>
</dbReference>
<feature type="domain" description="Sec20 C-terminal" evidence="12">
    <location>
        <begin position="145"/>
        <end position="235"/>
    </location>
</feature>